<dbReference type="OrthoDB" id="1898716at2759"/>
<reference evidence="9 10" key="1">
    <citation type="submission" date="2018-02" db="EMBL/GenBank/DDBJ databases">
        <title>Draft genome of wild Prunus yedoensis var. nudiflora.</title>
        <authorList>
            <person name="Baek S."/>
            <person name="Kim J.-H."/>
            <person name="Choi K."/>
            <person name="Kim G.-B."/>
            <person name="Cho A."/>
            <person name="Jang H."/>
            <person name="Shin C.-H."/>
            <person name="Yu H.-J."/>
            <person name="Mun J.-H."/>
        </authorList>
    </citation>
    <scope>NUCLEOTIDE SEQUENCE [LARGE SCALE GENOMIC DNA]</scope>
    <source>
        <strain evidence="10">cv. Jeju island</strain>
        <tissue evidence="9">Leaf</tissue>
    </source>
</reference>
<dbReference type="GO" id="GO:0000977">
    <property type="term" value="F:RNA polymerase II transcription regulatory region sequence-specific DNA binding"/>
    <property type="evidence" value="ECO:0007669"/>
    <property type="project" value="InterPro"/>
</dbReference>
<dbReference type="GO" id="GO:0045944">
    <property type="term" value="P:positive regulation of transcription by RNA polymerase II"/>
    <property type="evidence" value="ECO:0007669"/>
    <property type="project" value="InterPro"/>
</dbReference>
<dbReference type="SMART" id="SM00432">
    <property type="entry name" value="MADS"/>
    <property type="match status" value="1"/>
</dbReference>
<evidence type="ECO:0000256" key="6">
    <source>
        <dbReference type="SAM" id="Coils"/>
    </source>
</evidence>
<dbReference type="InterPro" id="IPR002100">
    <property type="entry name" value="TF_MADSbox"/>
</dbReference>
<feature type="domain" description="MADS-box" evidence="7">
    <location>
        <begin position="1"/>
        <end position="61"/>
    </location>
</feature>
<dbReference type="PROSITE" id="PS00350">
    <property type="entry name" value="MADS_BOX_1"/>
    <property type="match status" value="1"/>
</dbReference>
<evidence type="ECO:0000256" key="2">
    <source>
        <dbReference type="ARBA" id="ARBA00023015"/>
    </source>
</evidence>
<keyword evidence="10" id="KW-1185">Reference proteome</keyword>
<dbReference type="GO" id="GO:0003700">
    <property type="term" value="F:DNA-binding transcription factor activity"/>
    <property type="evidence" value="ECO:0007669"/>
    <property type="project" value="InterPro"/>
</dbReference>
<protein>
    <submittedName>
        <fullName evidence="9">MADS-box transcription factor 23</fullName>
    </submittedName>
</protein>
<keyword evidence="5" id="KW-0539">Nucleus</keyword>
<evidence type="ECO:0000259" key="7">
    <source>
        <dbReference type="PROSITE" id="PS50066"/>
    </source>
</evidence>
<dbReference type="Proteomes" id="UP000250321">
    <property type="component" value="Unassembled WGS sequence"/>
</dbReference>
<dbReference type="InterPro" id="IPR036879">
    <property type="entry name" value="TF_MADSbox_sf"/>
</dbReference>
<dbReference type="FunFam" id="3.40.1810.10:FF:000003">
    <property type="entry name" value="MADS-box transcription factor MADS-MC"/>
    <property type="match status" value="1"/>
</dbReference>
<evidence type="ECO:0000259" key="8">
    <source>
        <dbReference type="PROSITE" id="PS51297"/>
    </source>
</evidence>
<dbReference type="SUPFAM" id="SSF55455">
    <property type="entry name" value="SRF-like"/>
    <property type="match status" value="1"/>
</dbReference>
<dbReference type="PROSITE" id="PS51297">
    <property type="entry name" value="K_BOX"/>
    <property type="match status" value="1"/>
</dbReference>
<feature type="coiled-coil region" evidence="6">
    <location>
        <begin position="79"/>
        <end position="113"/>
    </location>
</feature>
<evidence type="ECO:0000256" key="1">
    <source>
        <dbReference type="ARBA" id="ARBA00004123"/>
    </source>
</evidence>
<name>A0A314ZDD2_PRUYE</name>
<evidence type="ECO:0000313" key="9">
    <source>
        <dbReference type="EMBL" id="PQP99865.1"/>
    </source>
</evidence>
<dbReference type="InterPro" id="IPR050142">
    <property type="entry name" value="MADS-box/MEF2_TF"/>
</dbReference>
<feature type="domain" description="K-box" evidence="8">
    <location>
        <begin position="86"/>
        <end position="176"/>
    </location>
</feature>
<dbReference type="PROSITE" id="PS50066">
    <property type="entry name" value="MADS_BOX_2"/>
    <property type="match status" value="1"/>
</dbReference>
<dbReference type="GO" id="GO:0046983">
    <property type="term" value="F:protein dimerization activity"/>
    <property type="evidence" value="ECO:0007669"/>
    <property type="project" value="InterPro"/>
</dbReference>
<dbReference type="STRING" id="2094558.A0A314ZDD2"/>
<dbReference type="PRINTS" id="PR00404">
    <property type="entry name" value="MADSDOMAIN"/>
</dbReference>
<comment type="subcellular location">
    <subcellularLocation>
        <location evidence="1">Nucleus</location>
    </subcellularLocation>
</comment>
<keyword evidence="6" id="KW-0175">Coiled coil</keyword>
<dbReference type="Gene3D" id="3.40.1810.10">
    <property type="entry name" value="Transcription factor, MADS-box"/>
    <property type="match status" value="1"/>
</dbReference>
<dbReference type="InterPro" id="IPR033896">
    <property type="entry name" value="MEF2-like_N"/>
</dbReference>
<keyword evidence="4" id="KW-0804">Transcription</keyword>
<keyword evidence="2" id="KW-0805">Transcription regulation</keyword>
<dbReference type="CDD" id="cd00265">
    <property type="entry name" value="MADS_MEF2_like"/>
    <property type="match status" value="1"/>
</dbReference>
<dbReference type="InterPro" id="IPR002487">
    <property type="entry name" value="TF_Kbox"/>
</dbReference>
<evidence type="ECO:0000256" key="5">
    <source>
        <dbReference type="ARBA" id="ARBA00023242"/>
    </source>
</evidence>
<dbReference type="EMBL" id="PJQY01001763">
    <property type="protein sequence ID" value="PQP99865.1"/>
    <property type="molecule type" value="Genomic_DNA"/>
</dbReference>
<dbReference type="AlphaFoldDB" id="A0A314ZDD2"/>
<dbReference type="PANTHER" id="PTHR48019">
    <property type="entry name" value="SERUM RESPONSE FACTOR HOMOLOG"/>
    <property type="match status" value="1"/>
</dbReference>
<feature type="coiled-coil region" evidence="6">
    <location>
        <begin position="142"/>
        <end position="169"/>
    </location>
</feature>
<proteinExistence type="predicted"/>
<sequence>MGRGKIVIRRIDNSTSRQVTFSKRRKGLIKKAKELAILCDAEVGLMIFSSTGKLFEFSSNSMKSMVERYKKSKEGHQQLLNSESEMKFWQREVDNLRQQLQSLKEHHRQFMGEQLYGLSVKELKGLESQLEMSLQGIRMQKEQILTDEIEELNEKNNLVHQQNMELFKKVYGTTAVNSDSRNPCIPFGMSTSDDSHVPNQLQLRRPNQQT</sequence>
<accession>A0A314ZDD2</accession>
<comment type="caution">
    <text evidence="9">The sequence shown here is derived from an EMBL/GenBank/DDBJ whole genome shotgun (WGS) entry which is preliminary data.</text>
</comment>
<evidence type="ECO:0000256" key="3">
    <source>
        <dbReference type="ARBA" id="ARBA00023125"/>
    </source>
</evidence>
<gene>
    <name evidence="9" type="ORF">Pyn_05598</name>
</gene>
<evidence type="ECO:0000256" key="4">
    <source>
        <dbReference type="ARBA" id="ARBA00023163"/>
    </source>
</evidence>
<evidence type="ECO:0000313" key="10">
    <source>
        <dbReference type="Proteomes" id="UP000250321"/>
    </source>
</evidence>
<dbReference type="Pfam" id="PF00319">
    <property type="entry name" value="SRF-TF"/>
    <property type="match status" value="1"/>
</dbReference>
<dbReference type="GO" id="GO:0005634">
    <property type="term" value="C:nucleus"/>
    <property type="evidence" value="ECO:0007669"/>
    <property type="project" value="UniProtKB-SubCell"/>
</dbReference>
<dbReference type="Pfam" id="PF01486">
    <property type="entry name" value="K-box"/>
    <property type="match status" value="1"/>
</dbReference>
<organism evidence="9 10">
    <name type="scientific">Prunus yedoensis var. nudiflora</name>
    <dbReference type="NCBI Taxonomy" id="2094558"/>
    <lineage>
        <taxon>Eukaryota</taxon>
        <taxon>Viridiplantae</taxon>
        <taxon>Streptophyta</taxon>
        <taxon>Embryophyta</taxon>
        <taxon>Tracheophyta</taxon>
        <taxon>Spermatophyta</taxon>
        <taxon>Magnoliopsida</taxon>
        <taxon>eudicotyledons</taxon>
        <taxon>Gunneridae</taxon>
        <taxon>Pentapetalae</taxon>
        <taxon>rosids</taxon>
        <taxon>fabids</taxon>
        <taxon>Rosales</taxon>
        <taxon>Rosaceae</taxon>
        <taxon>Amygdaloideae</taxon>
        <taxon>Amygdaleae</taxon>
        <taxon>Prunus</taxon>
    </lineage>
</organism>
<keyword evidence="3" id="KW-0238">DNA-binding</keyword>